<reference evidence="5 6" key="1">
    <citation type="submission" date="2017-06" db="EMBL/GenBank/DDBJ databases">
        <title>Draft genome sequence of a variant of Elsinoe murrayae.</title>
        <authorList>
            <person name="Cheng Q."/>
        </authorList>
    </citation>
    <scope>NUCLEOTIDE SEQUENCE [LARGE SCALE GENOMIC DNA]</scope>
    <source>
        <strain evidence="5 6">CQ-2017a</strain>
    </source>
</reference>
<dbReference type="InterPro" id="IPR008828">
    <property type="entry name" value="Sin1/Avo1"/>
</dbReference>
<organism evidence="5 6">
    <name type="scientific">Sphaceloma murrayae</name>
    <dbReference type="NCBI Taxonomy" id="2082308"/>
    <lineage>
        <taxon>Eukaryota</taxon>
        <taxon>Fungi</taxon>
        <taxon>Dikarya</taxon>
        <taxon>Ascomycota</taxon>
        <taxon>Pezizomycotina</taxon>
        <taxon>Dothideomycetes</taxon>
        <taxon>Dothideomycetidae</taxon>
        <taxon>Myriangiales</taxon>
        <taxon>Elsinoaceae</taxon>
        <taxon>Sphaceloma</taxon>
    </lineage>
</organism>
<name>A0A2K1QMR8_9PEZI</name>
<feature type="compositionally biased region" description="Basic and acidic residues" evidence="2">
    <location>
        <begin position="160"/>
        <end position="171"/>
    </location>
</feature>
<dbReference type="OrthoDB" id="241990at2759"/>
<evidence type="ECO:0000313" key="6">
    <source>
        <dbReference type="Proteomes" id="UP000243797"/>
    </source>
</evidence>
<dbReference type="GO" id="GO:0031932">
    <property type="term" value="C:TORC2 complex"/>
    <property type="evidence" value="ECO:0007669"/>
    <property type="project" value="InterPro"/>
</dbReference>
<evidence type="ECO:0000259" key="3">
    <source>
        <dbReference type="Pfam" id="PF16978"/>
    </source>
</evidence>
<keyword evidence="6" id="KW-1185">Reference proteome</keyword>
<feature type="compositionally biased region" description="Low complexity" evidence="2">
    <location>
        <begin position="670"/>
        <end position="688"/>
    </location>
</feature>
<dbReference type="InterPro" id="IPR031567">
    <property type="entry name" value="CRIM_dom"/>
</dbReference>
<dbReference type="InParanoid" id="A0A2K1QMR8"/>
<evidence type="ECO:0000259" key="4">
    <source>
        <dbReference type="Pfam" id="PF16979"/>
    </source>
</evidence>
<dbReference type="Pfam" id="PF16979">
    <property type="entry name" value="SIN1_PH"/>
    <property type="match status" value="1"/>
</dbReference>
<evidence type="ECO:0008006" key="7">
    <source>
        <dbReference type="Google" id="ProtNLM"/>
    </source>
</evidence>
<protein>
    <recommendedName>
        <fullName evidence="7">Stress-activated map kinase-interacting protein 1</fullName>
    </recommendedName>
</protein>
<comment type="caution">
    <text evidence="5">The sequence shown here is derived from an EMBL/GenBank/DDBJ whole genome shotgun (WGS) entry which is preliminary data.</text>
</comment>
<dbReference type="PANTHER" id="PTHR13335">
    <property type="entry name" value="TARGET OF RAPAMYCIN COMPLEX 2 SUBUNIT MAPKAP1"/>
    <property type="match status" value="1"/>
</dbReference>
<evidence type="ECO:0000256" key="2">
    <source>
        <dbReference type="SAM" id="MobiDB-lite"/>
    </source>
</evidence>
<sequence>MSLLMNEEFAIYQLRSGYLNNFKDGIGERLITLNPSVFSNPAFRAAGWTPDPAEIKRTYSPPIPTAITSEYFQAPPRTTIPAGHEEDEEGTLLAHGSNDTVGPTLHPRRRRRKEHQEEDDSSELSDDSDDEEDKRDAQKIRFNKMPVRIRSGSSPARPSKLKDEVNGDDVKVMVTSPSRPPESGGIRRGSLSAVDTIKQRSRRDTATSSEMSSENEDSMIFRRQKLQRRTTAQSMLLPDIIQEEEAAKRRDSDLDDDDISEASDLSDLDDQADADILLNIGAPLANVDTLEATPPQPPARIPAAIPASGSPRKRKELPPELPRLPSGRPVSMVQSVSLLSKALKSNVSADENPTRKFAPLYGKGETTPLWIKVMYPSSSDPDSHIEIPTRKSKENGPISVAEFIGLCLWRYNEESKDPAITGDDLYANKWVLYMVDFGEVEYDFPPLTRNRPITDFTTNNNKPGRLRPGQKPWDEFAIVKATEAQLAENEKLTPEFSTTFTSRNASVATVQPERSRSETASLAIRANSDAPTPSFIPNRNPITGPTFALNATHMIRKDSTAPLLDAPVTTGASSRHRTGISKQLQVHFTDPDTFHSTVLKINTNTDAYMSEIFTQACDALKLPNKALYVLKVRGTTTVVPEDRTVEALGDNASLDLQRRRFIGVEHREGAASPSSESPNAPLLLAGTTPTKKGKKGLAGFAAAKPSYDVGAIGFHQLGPGGKRYHVLRRQQLSFAPSHPKVLALDGEYIHIMPGGNIDFDGSGQGAEGLTRGKTTSVHLRDVIGCKVARKHPKLVRVLVYREKETKRYEFEAESRAQAAEIVDEIRKGVERFGNED</sequence>
<dbReference type="InterPro" id="IPR011993">
    <property type="entry name" value="PH-like_dom_sf"/>
</dbReference>
<evidence type="ECO:0000256" key="1">
    <source>
        <dbReference type="ARBA" id="ARBA00009407"/>
    </source>
</evidence>
<accession>A0A2K1QMR8</accession>
<dbReference type="AlphaFoldDB" id="A0A2K1QMR8"/>
<dbReference type="GO" id="GO:0005737">
    <property type="term" value="C:cytoplasm"/>
    <property type="evidence" value="ECO:0007669"/>
    <property type="project" value="TreeGrafter"/>
</dbReference>
<feature type="compositionally biased region" description="Low complexity" evidence="2">
    <location>
        <begin position="301"/>
        <end position="310"/>
    </location>
</feature>
<dbReference type="GO" id="GO:0005886">
    <property type="term" value="C:plasma membrane"/>
    <property type="evidence" value="ECO:0007669"/>
    <property type="project" value="TreeGrafter"/>
</dbReference>
<dbReference type="InterPro" id="IPR031313">
    <property type="entry name" value="Sin1_PH_dom"/>
</dbReference>
<feature type="compositionally biased region" description="Acidic residues" evidence="2">
    <location>
        <begin position="253"/>
        <end position="267"/>
    </location>
</feature>
<dbReference type="Proteomes" id="UP000243797">
    <property type="component" value="Unassembled WGS sequence"/>
</dbReference>
<dbReference type="Gene3D" id="2.30.29.30">
    <property type="entry name" value="Pleckstrin-homology domain (PH domain)/Phosphotyrosine-binding domain (PTB)"/>
    <property type="match status" value="1"/>
</dbReference>
<proteinExistence type="inferred from homology"/>
<gene>
    <name evidence="5" type="ORF">CAC42_4534</name>
</gene>
<feature type="compositionally biased region" description="Acidic residues" evidence="2">
    <location>
        <begin position="117"/>
        <end position="133"/>
    </location>
</feature>
<feature type="domain" description="CRIM" evidence="3">
    <location>
        <begin position="337"/>
        <end position="490"/>
    </location>
</feature>
<dbReference type="PANTHER" id="PTHR13335:SF1">
    <property type="entry name" value="TARGET OF RAPAMYCIN COMPLEX 2 SUBUNIT MAPKAP1"/>
    <property type="match status" value="1"/>
</dbReference>
<evidence type="ECO:0000313" key="5">
    <source>
        <dbReference type="EMBL" id="PNS16133.1"/>
    </source>
</evidence>
<feature type="domain" description="SIN1-type PH" evidence="4">
    <location>
        <begin position="722"/>
        <end position="830"/>
    </location>
</feature>
<feature type="region of interest" description="Disordered" evidence="2">
    <location>
        <begin position="667"/>
        <end position="688"/>
    </location>
</feature>
<feature type="region of interest" description="Disordered" evidence="2">
    <location>
        <begin position="288"/>
        <end position="328"/>
    </location>
</feature>
<feature type="region of interest" description="Disordered" evidence="2">
    <location>
        <begin position="91"/>
        <end position="267"/>
    </location>
</feature>
<comment type="similarity">
    <text evidence="1">Belongs to the SIN1 family.</text>
</comment>
<dbReference type="GO" id="GO:0038203">
    <property type="term" value="P:TORC2 signaling"/>
    <property type="evidence" value="ECO:0007669"/>
    <property type="project" value="TreeGrafter"/>
</dbReference>
<dbReference type="EMBL" id="NKHZ01000060">
    <property type="protein sequence ID" value="PNS16133.1"/>
    <property type="molecule type" value="Genomic_DNA"/>
</dbReference>
<dbReference type="STRING" id="2082308.A0A2K1QMR8"/>
<dbReference type="Pfam" id="PF16978">
    <property type="entry name" value="CRIM"/>
    <property type="match status" value="1"/>
</dbReference>
<dbReference type="GO" id="GO:0005546">
    <property type="term" value="F:phosphatidylinositol-4,5-bisphosphate binding"/>
    <property type="evidence" value="ECO:0007669"/>
    <property type="project" value="TreeGrafter"/>
</dbReference>